<dbReference type="EMBL" id="CP022753">
    <property type="protein sequence ID" value="ASU82208.1"/>
    <property type="molecule type" value="Genomic_DNA"/>
</dbReference>
<evidence type="ECO:0000313" key="3">
    <source>
        <dbReference type="Proteomes" id="UP000215005"/>
    </source>
</evidence>
<dbReference type="AlphaFoldDB" id="A0A223S269"/>
<proteinExistence type="predicted"/>
<keyword evidence="1" id="KW-0812">Transmembrane</keyword>
<evidence type="ECO:0000256" key="1">
    <source>
        <dbReference type="SAM" id="Phobius"/>
    </source>
</evidence>
<reference evidence="2 3" key="1">
    <citation type="submission" date="2017-08" db="EMBL/GenBank/DDBJ databases">
        <title>The complete genome sequence of Nocardiopsis gilva YIM 90087.</title>
        <authorList>
            <person name="Yin M."/>
            <person name="Tang S."/>
        </authorList>
    </citation>
    <scope>NUCLEOTIDE SEQUENCE [LARGE SCALE GENOMIC DNA]</scope>
    <source>
        <strain evidence="2 3">YIM 90087</strain>
    </source>
</reference>
<keyword evidence="1" id="KW-0472">Membrane</keyword>
<dbReference type="Proteomes" id="UP000215005">
    <property type="component" value="Chromosome"/>
</dbReference>
<organism evidence="2 3">
    <name type="scientific">Nocardiopsis gilva YIM 90087</name>
    <dbReference type="NCBI Taxonomy" id="1235441"/>
    <lineage>
        <taxon>Bacteria</taxon>
        <taxon>Bacillati</taxon>
        <taxon>Actinomycetota</taxon>
        <taxon>Actinomycetes</taxon>
        <taxon>Streptosporangiales</taxon>
        <taxon>Nocardiopsidaceae</taxon>
        <taxon>Nocardiopsis</taxon>
    </lineage>
</organism>
<feature type="transmembrane region" description="Helical" evidence="1">
    <location>
        <begin position="63"/>
        <end position="81"/>
    </location>
</feature>
<keyword evidence="1" id="KW-1133">Transmembrane helix</keyword>
<accession>A0A223S269</accession>
<dbReference type="KEGG" id="ngv:CDO52_04885"/>
<sequence>MLGIVGALAVAIGISSFVLGLLAVKRSQAVMWTIACFHSALAALGIVAFIGSAVSDGQNGNNIGAVATLVMSVLIVSFTLTKDARMHYRSGKSSSGN</sequence>
<feature type="transmembrane region" description="Helical" evidence="1">
    <location>
        <begin position="31"/>
        <end position="51"/>
    </location>
</feature>
<feature type="transmembrane region" description="Helical" evidence="1">
    <location>
        <begin position="6"/>
        <end position="24"/>
    </location>
</feature>
<keyword evidence="3" id="KW-1185">Reference proteome</keyword>
<name>A0A223S269_9ACTN</name>
<gene>
    <name evidence="2" type="ORF">CDO52_04885</name>
</gene>
<evidence type="ECO:0000313" key="2">
    <source>
        <dbReference type="EMBL" id="ASU82208.1"/>
    </source>
</evidence>
<protein>
    <submittedName>
        <fullName evidence="2">Uncharacterized protein</fullName>
    </submittedName>
</protein>